<feature type="compositionally biased region" description="Low complexity" evidence="1">
    <location>
        <begin position="161"/>
        <end position="184"/>
    </location>
</feature>
<name>A0A9P7TXR3_9HYPO</name>
<evidence type="ECO:0000313" key="2">
    <source>
        <dbReference type="EMBL" id="KAG6282432.1"/>
    </source>
</evidence>
<accession>A0A9P7TXR3</accession>
<dbReference type="AlphaFoldDB" id="A0A9P7TXR3"/>
<evidence type="ECO:0000256" key="1">
    <source>
        <dbReference type="SAM" id="MobiDB-lite"/>
    </source>
</evidence>
<feature type="region of interest" description="Disordered" evidence="1">
    <location>
        <begin position="1"/>
        <end position="38"/>
    </location>
</feature>
<dbReference type="Proteomes" id="UP000707071">
    <property type="component" value="Unassembled WGS sequence"/>
</dbReference>
<dbReference type="EMBL" id="SRRH01001181">
    <property type="protein sequence ID" value="KAG6282432.1"/>
    <property type="molecule type" value="Genomic_DNA"/>
</dbReference>
<gene>
    <name evidence="2" type="ORF">E4U09_000641</name>
</gene>
<protein>
    <submittedName>
        <fullName evidence="2">Uncharacterized protein</fullName>
    </submittedName>
</protein>
<feature type="region of interest" description="Disordered" evidence="1">
    <location>
        <begin position="161"/>
        <end position="186"/>
    </location>
</feature>
<evidence type="ECO:0000313" key="3">
    <source>
        <dbReference type="Proteomes" id="UP000707071"/>
    </source>
</evidence>
<feature type="non-terminal residue" evidence="2">
    <location>
        <position position="1"/>
    </location>
</feature>
<proteinExistence type="predicted"/>
<sequence>PAQTQSDSQLGARRAGLCATVEDADDESDYPHPVVGDLKQADRSTMEAVAQGVLWAMSMMSEAAPPSKKRKGMPLSELLNEDDAVPLVREATAKKTARALNEIWGREGLGPIDWKALASRISVPISLMDLWQISPETSKQFKKLSSRVTVSKRRPKKNVSFSFGAGSAKAAPPMSTSSHSSTTHNTDLLRKHRSNAKLFGLFSLGLRRL</sequence>
<comment type="caution">
    <text evidence="2">The sequence shown here is derived from an EMBL/GenBank/DDBJ whole genome shotgun (WGS) entry which is preliminary data.</text>
</comment>
<organism evidence="2 3">
    <name type="scientific">Claviceps aff. purpurea</name>
    <dbReference type="NCBI Taxonomy" id="1967640"/>
    <lineage>
        <taxon>Eukaryota</taxon>
        <taxon>Fungi</taxon>
        <taxon>Dikarya</taxon>
        <taxon>Ascomycota</taxon>
        <taxon>Pezizomycotina</taxon>
        <taxon>Sordariomycetes</taxon>
        <taxon>Hypocreomycetidae</taxon>
        <taxon>Hypocreales</taxon>
        <taxon>Clavicipitaceae</taxon>
        <taxon>Claviceps</taxon>
    </lineage>
</organism>
<reference evidence="2 3" key="1">
    <citation type="journal article" date="2020" name="bioRxiv">
        <title>Whole genome comparisons of ergot fungi reveals the divergence and evolution of species within the genus Claviceps are the result of varying mechanisms driving genome evolution and host range expansion.</title>
        <authorList>
            <person name="Wyka S.A."/>
            <person name="Mondo S.J."/>
            <person name="Liu M."/>
            <person name="Dettman J."/>
            <person name="Nalam V."/>
            <person name="Broders K.D."/>
        </authorList>
    </citation>
    <scope>NUCLEOTIDE SEQUENCE [LARGE SCALE GENOMIC DNA]</scope>
    <source>
        <strain evidence="2 3">Clav52</strain>
    </source>
</reference>
<keyword evidence="3" id="KW-1185">Reference proteome</keyword>